<comment type="caution">
    <text evidence="2">The sequence shown here is derived from an EMBL/GenBank/DDBJ whole genome shotgun (WGS) entry which is preliminary data.</text>
</comment>
<sequence length="801" mass="88312">MKRFTYITLKVLAAFLFILYLSVWLVSPIVSSHFIQKNINQFDLILNEHSSVRYNPFISQIKIEDFTLEKANKTVLAIDKLTIEMNLLQLIFDKVHIKSVIADGIHGGISVDGENVTIAGVSLSQAADKPSAEQPSEPQSPKSSSSNTAKAYQLVMPLLSIKNSNIDVLYNNQALEFEINDLKIEDLVADQQAQSASLVADISFADSKVNINADAQLINGQGEINSDLDISKFDLSSVQPWLPENIENLTGLISFKSQQKLLINDNNQQLELADITLTLTELATVNNKVQLYVEHSLAQFSNIDVKLSNDQPPTVTAKGQFEAANIEIINAEHPQLLVASVTNIAINTIDLATLEAIPTVTLNAITVKDAVISQDNQIDLPPLTQFSQLFVDNLIVSQQAADINTITLSDLKVDAQINADKVLTSLLPIQSVQAVEKSATDSDTPPEVESTEQSQKTVFDFSLNDFHLMNNAKINFKDHSVKPAFQQEFTIEELQFNQLNSRHPELESTLKLRGKNNRYAHFDFNSVMQPFVEQPYYALKGGINEVSLPAVSSYIKNALSFEIKTGQLDFNIDTKLTGDKISGNSNILLRGFDFTAADDHEADSLKDQTAIPFSVALGMLKDSKGNVDLSLPISGNTNDPSFGLSGFMSLLVKKATMMAAKDYLMTTFVPYANVVSVAMTAGKMLLKVRFNDLPFTATQSEISNEQQTFIKQFAALLKDKSDTQVTLCPVATPVDVGLNVGDKITDSKLIDKLHQLSLLRVENFKQTIVDEYNIASSRLLLCTPQIDSAKNAQPRITFNVN</sequence>
<evidence type="ECO:0000313" key="2">
    <source>
        <dbReference type="EMBL" id="MDT0603937.1"/>
    </source>
</evidence>
<feature type="compositionally biased region" description="Low complexity" evidence="1">
    <location>
        <begin position="132"/>
        <end position="146"/>
    </location>
</feature>
<gene>
    <name evidence="2" type="ORF">RM573_10055</name>
</gene>
<dbReference type="EMBL" id="JAVRIF010000004">
    <property type="protein sequence ID" value="MDT0603937.1"/>
    <property type="molecule type" value="Genomic_DNA"/>
</dbReference>
<dbReference type="InterPro" id="IPR008023">
    <property type="entry name" value="DUF748"/>
</dbReference>
<keyword evidence="3" id="KW-1185">Reference proteome</keyword>
<organism evidence="2 3">
    <name type="scientific">Thalassotalea castellviae</name>
    <dbReference type="NCBI Taxonomy" id="3075612"/>
    <lineage>
        <taxon>Bacteria</taxon>
        <taxon>Pseudomonadati</taxon>
        <taxon>Pseudomonadota</taxon>
        <taxon>Gammaproteobacteria</taxon>
        <taxon>Alteromonadales</taxon>
        <taxon>Colwelliaceae</taxon>
        <taxon>Thalassotalea</taxon>
    </lineage>
</organism>
<dbReference type="Proteomes" id="UP001266357">
    <property type="component" value="Unassembled WGS sequence"/>
</dbReference>
<evidence type="ECO:0000313" key="3">
    <source>
        <dbReference type="Proteomes" id="UP001266357"/>
    </source>
</evidence>
<feature type="region of interest" description="Disordered" evidence="1">
    <location>
        <begin position="127"/>
        <end position="147"/>
    </location>
</feature>
<proteinExistence type="predicted"/>
<dbReference type="RefSeq" id="WP_311581157.1">
    <property type="nucleotide sequence ID" value="NZ_JAVRIF010000004.1"/>
</dbReference>
<evidence type="ECO:0000256" key="1">
    <source>
        <dbReference type="SAM" id="MobiDB-lite"/>
    </source>
</evidence>
<name>A0ABU3A184_9GAMM</name>
<reference evidence="2 3" key="1">
    <citation type="submission" date="2023-09" db="EMBL/GenBank/DDBJ databases">
        <authorList>
            <person name="Rey-Velasco X."/>
        </authorList>
    </citation>
    <scope>NUCLEOTIDE SEQUENCE [LARGE SCALE GENOMIC DNA]</scope>
    <source>
        <strain evidence="2 3">W431</strain>
    </source>
</reference>
<accession>A0ABU3A184</accession>
<protein>
    <submittedName>
        <fullName evidence="2">DUF748 domain-containing protein</fullName>
    </submittedName>
</protein>
<dbReference type="Pfam" id="PF05359">
    <property type="entry name" value="DUF748"/>
    <property type="match status" value="1"/>
</dbReference>